<reference evidence="13" key="1">
    <citation type="submission" date="2025-08" db="UniProtKB">
        <authorList>
            <consortium name="Ensembl"/>
        </authorList>
    </citation>
    <scope>IDENTIFICATION</scope>
</reference>
<dbReference type="GO" id="GO:0005227">
    <property type="term" value="F:calcium-activated cation channel activity"/>
    <property type="evidence" value="ECO:0007669"/>
    <property type="project" value="TreeGrafter"/>
</dbReference>
<feature type="domain" description="Ion transport" evidence="10">
    <location>
        <begin position="792"/>
        <end position="1042"/>
    </location>
</feature>
<feature type="transmembrane region" description="Helical" evidence="9">
    <location>
        <begin position="922"/>
        <end position="939"/>
    </location>
</feature>
<evidence type="ECO:0000256" key="7">
    <source>
        <dbReference type="ARBA" id="ARBA00023303"/>
    </source>
</evidence>
<feature type="domain" description="TRPM-like" evidence="12">
    <location>
        <begin position="413"/>
        <end position="684"/>
    </location>
</feature>
<keyword evidence="7" id="KW-0407">Ion channel</keyword>
<evidence type="ECO:0000256" key="4">
    <source>
        <dbReference type="ARBA" id="ARBA00022989"/>
    </source>
</evidence>
<keyword evidence="5" id="KW-0406">Ion transport</keyword>
<protein>
    <submittedName>
        <fullName evidence="13">Uncharacterized protein</fullName>
    </submittedName>
</protein>
<evidence type="ECO:0000256" key="9">
    <source>
        <dbReference type="SAM" id="Phobius"/>
    </source>
</evidence>
<evidence type="ECO:0000256" key="6">
    <source>
        <dbReference type="ARBA" id="ARBA00023136"/>
    </source>
</evidence>
<dbReference type="Ensembl" id="ENSMMOT00000002051.1">
    <property type="protein sequence ID" value="ENSMMOP00000002016.1"/>
    <property type="gene ID" value="ENSMMOG00000001647.1"/>
</dbReference>
<evidence type="ECO:0000256" key="5">
    <source>
        <dbReference type="ARBA" id="ARBA00023065"/>
    </source>
</evidence>
<evidence type="ECO:0000259" key="11">
    <source>
        <dbReference type="Pfam" id="PF18139"/>
    </source>
</evidence>
<keyword evidence="4 9" id="KW-1133">Transmembrane helix</keyword>
<dbReference type="AlphaFoldDB" id="A0A3Q3VL72"/>
<dbReference type="InterPro" id="IPR057366">
    <property type="entry name" value="TRPM-like"/>
</dbReference>
<evidence type="ECO:0000256" key="8">
    <source>
        <dbReference type="SAM" id="MobiDB-lite"/>
    </source>
</evidence>
<dbReference type="Proteomes" id="UP000261620">
    <property type="component" value="Unplaced"/>
</dbReference>
<feature type="region of interest" description="Disordered" evidence="8">
    <location>
        <begin position="1"/>
        <end position="26"/>
    </location>
</feature>
<dbReference type="GO" id="GO:0005886">
    <property type="term" value="C:plasma membrane"/>
    <property type="evidence" value="ECO:0007669"/>
    <property type="project" value="TreeGrafter"/>
</dbReference>
<keyword evidence="14" id="KW-1185">Reference proteome</keyword>
<dbReference type="Pfam" id="PF18139">
    <property type="entry name" value="LSDAT_euk"/>
    <property type="match status" value="1"/>
</dbReference>
<accession>A0A3Q3VL72</accession>
<reference evidence="13" key="2">
    <citation type="submission" date="2025-09" db="UniProtKB">
        <authorList>
            <consortium name="Ensembl"/>
        </authorList>
    </citation>
    <scope>IDENTIFICATION</scope>
</reference>
<keyword evidence="2" id="KW-0813">Transport</keyword>
<evidence type="ECO:0000256" key="2">
    <source>
        <dbReference type="ARBA" id="ARBA00022448"/>
    </source>
</evidence>
<dbReference type="GO" id="GO:0099604">
    <property type="term" value="F:ligand-gated calcium channel activity"/>
    <property type="evidence" value="ECO:0007669"/>
    <property type="project" value="TreeGrafter"/>
</dbReference>
<evidence type="ECO:0000259" key="12">
    <source>
        <dbReference type="Pfam" id="PF25508"/>
    </source>
</evidence>
<dbReference type="Pfam" id="PF25508">
    <property type="entry name" value="TRPM2"/>
    <property type="match status" value="1"/>
</dbReference>
<feature type="domain" description="TRPM SLOG" evidence="11">
    <location>
        <begin position="112"/>
        <end position="301"/>
    </location>
</feature>
<keyword evidence="3 9" id="KW-0812">Transmembrane</keyword>
<dbReference type="PANTHER" id="PTHR13800">
    <property type="entry name" value="TRANSIENT RECEPTOR POTENTIAL CATION CHANNEL, SUBFAMILY M, MEMBER 6"/>
    <property type="match status" value="1"/>
</dbReference>
<evidence type="ECO:0000259" key="10">
    <source>
        <dbReference type="Pfam" id="PF00520"/>
    </source>
</evidence>
<dbReference type="InterPro" id="IPR041491">
    <property type="entry name" value="TRPM_SLOG"/>
</dbReference>
<feature type="transmembrane region" description="Helical" evidence="9">
    <location>
        <begin position="777"/>
        <end position="804"/>
    </location>
</feature>
<comment type="subcellular location">
    <subcellularLocation>
        <location evidence="1">Membrane</location>
        <topology evidence="1">Multi-pass membrane protein</topology>
    </subcellularLocation>
</comment>
<evidence type="ECO:0000256" key="3">
    <source>
        <dbReference type="ARBA" id="ARBA00022692"/>
    </source>
</evidence>
<evidence type="ECO:0000313" key="14">
    <source>
        <dbReference type="Proteomes" id="UP000261620"/>
    </source>
</evidence>
<name>A0A3Q3VL72_MOLML</name>
<dbReference type="InterPro" id="IPR050927">
    <property type="entry name" value="TRPM"/>
</dbReference>
<dbReference type="InterPro" id="IPR005821">
    <property type="entry name" value="Ion_trans_dom"/>
</dbReference>
<sequence length="1195" mass="135799">TNNMRHAEDGEGGGGNGGDKISKSEKDQSWIPKIIKKRICSTFVEDSFSNGALCQCGGARDAHASVALGDYFSTAIVNHWDSAQHSSECPTDAFGELQFAGSLKYSFCKTKVKTWVREVLRQGLVKASQSTGAWILTAGLREGVGRCVGEAVRDHATAASSVSLNKVVALGIAPWGLVQNRQQLVNPEGSFPAKYYVQNTSRDSCSLDNNYQAFLLVDDGSVGRRGGETGFRAKLEDYISHQRTGIWGSGSIDIPVLCMLVSGDANMLERVDLSLKTSMPWLVVAGSGGLADFLSDVLENLSSVPVVQSSSEGDGEAGPSVDLKDRVAERIKRHFPFEAETDRLVERALSIYQNRDFITVYHGEQEGPNDFDTVLLKALVGASKHRTSVDANPYNEELKLAVTWNRVDIAKSELFNGDIQWRYEDLEDSMTDALINDKPHFVRLFAENGLNILDYLTYARLETLYRSVAAGTVLFQLLQRCLMLRLGSAGFVRPPSNAQDSGSKVAAENMQNGPVEEISLFEVANVLLFSEWHAICFCYFLTVPCLSSCHSTQRASKLLRGDCLYRNKRCLFPWASLFVWAVLQNRSEMATFFWEMAGESVLSALSGCKMLRELSKLEMENETKLSMKELAQKFENLAHDVFSSCYRSNESRSFTLLIRKSPVWGGTTCLQMGMAADARLFFSHDGVQSLLSQIWWGDMKRSTEVWKLLLTFFCPIVCYTNLISFRTPEHQLLEEEGKANEDGQGRDNDSLYGNTIFSFSDIKPSKRPFIVSRWRQFWFAPVTSFLGNVLMYFLFLLLFAYVLLVDFKPQQSGPAITEYVLYFWVFTIVCEEIRETFFLGAMTWRQRLRVYIQDVWNKCDVTAITLFIAGVICRMFRRSYEFGREILCVDFMVFTLRLIHIFAIHKQLGPKTIIVGKMMKDVFFFLFFLGVWLMAYGVANQALLYSYDPNPDRIFRRVFYRPYLHIFGQIPVEEMDVGKQWDMACTSNMTLIQNGEEPCRDGYSNWLVVILLVIYLLVTNILLINLLIAMFSHTFSQVQANSDIYWKFQRYNLIVQYHSRPSLAPPFIILSHINLFIKRGWTILPRWLLPTLLPLRGKAANRLMTWETIQKEDFLTVQHKIQRSSDSERLKRMSVKVDGVLKHLTVSRNFDHRLRALETEVKFVLSLGFLFSMCAHMHTDICPPYQTNKSTVFLC</sequence>
<evidence type="ECO:0000313" key="13">
    <source>
        <dbReference type="Ensembl" id="ENSMMOP00000002016.1"/>
    </source>
</evidence>
<organism evidence="13 14">
    <name type="scientific">Mola mola</name>
    <name type="common">Ocean sunfish</name>
    <name type="synonym">Tetraodon mola</name>
    <dbReference type="NCBI Taxonomy" id="94237"/>
    <lineage>
        <taxon>Eukaryota</taxon>
        <taxon>Metazoa</taxon>
        <taxon>Chordata</taxon>
        <taxon>Craniata</taxon>
        <taxon>Vertebrata</taxon>
        <taxon>Euteleostomi</taxon>
        <taxon>Actinopterygii</taxon>
        <taxon>Neopterygii</taxon>
        <taxon>Teleostei</taxon>
        <taxon>Neoteleostei</taxon>
        <taxon>Acanthomorphata</taxon>
        <taxon>Eupercaria</taxon>
        <taxon>Tetraodontiformes</taxon>
        <taxon>Molidae</taxon>
        <taxon>Mola</taxon>
    </lineage>
</organism>
<proteinExistence type="predicted"/>
<feature type="transmembrane region" description="Helical" evidence="9">
    <location>
        <begin position="1006"/>
        <end position="1028"/>
    </location>
</feature>
<keyword evidence="6 9" id="KW-0472">Membrane</keyword>
<dbReference type="Pfam" id="PF00520">
    <property type="entry name" value="Ion_trans"/>
    <property type="match status" value="1"/>
</dbReference>
<evidence type="ECO:0000256" key="1">
    <source>
        <dbReference type="ARBA" id="ARBA00004141"/>
    </source>
</evidence>
<dbReference type="PANTHER" id="PTHR13800:SF47">
    <property type="entry name" value="TRANSIENT RECEPTOR POTENTIAL CATION CHANNEL SUBFAMILY M MEMBER 4 ISOFORM X1-RELATED"/>
    <property type="match status" value="1"/>
</dbReference>